<comment type="caution">
    <text evidence="1">The sequence shown here is derived from an EMBL/GenBank/DDBJ whole genome shotgun (WGS) entry which is preliminary data.</text>
</comment>
<dbReference type="Proteomes" id="UP001153069">
    <property type="component" value="Unassembled WGS sequence"/>
</dbReference>
<dbReference type="OrthoDB" id="105150at2759"/>
<sequence length="190" mass="21046">MIQHIFSNKSEGYEFVKAQDEFANEGTSRALRSPYCELLGWDVEMYCSTLVNRINKPLSGVVDVKGNGEISNINAAGIYLGCDLQSGITRHVDLEGRIFVTGRNQTGNTMTVDVLWGILNFIWDAMTLYASRADGTGDTETLLKWCKDYHQGIWQPRGANDSNVDVYCVIAENCRAEESTIDHTISHGGG</sequence>
<evidence type="ECO:0000313" key="1">
    <source>
        <dbReference type="EMBL" id="CAB9508710.1"/>
    </source>
</evidence>
<accession>A0A9N8DUS1</accession>
<proteinExistence type="predicted"/>
<gene>
    <name evidence="1" type="ORF">SEMRO_357_G125620.1</name>
</gene>
<dbReference type="AlphaFoldDB" id="A0A9N8DUS1"/>
<organism evidence="1 2">
    <name type="scientific">Seminavis robusta</name>
    <dbReference type="NCBI Taxonomy" id="568900"/>
    <lineage>
        <taxon>Eukaryota</taxon>
        <taxon>Sar</taxon>
        <taxon>Stramenopiles</taxon>
        <taxon>Ochrophyta</taxon>
        <taxon>Bacillariophyta</taxon>
        <taxon>Bacillariophyceae</taxon>
        <taxon>Bacillariophycidae</taxon>
        <taxon>Naviculales</taxon>
        <taxon>Naviculaceae</taxon>
        <taxon>Seminavis</taxon>
    </lineage>
</organism>
<keyword evidence="2" id="KW-1185">Reference proteome</keyword>
<name>A0A9N8DUS1_9STRA</name>
<reference evidence="1" key="1">
    <citation type="submission" date="2020-06" db="EMBL/GenBank/DDBJ databases">
        <authorList>
            <consortium name="Plant Systems Biology data submission"/>
        </authorList>
    </citation>
    <scope>NUCLEOTIDE SEQUENCE</scope>
    <source>
        <strain evidence="1">D6</strain>
    </source>
</reference>
<protein>
    <submittedName>
        <fullName evidence="1">Uncharacterized protein</fullName>
    </submittedName>
</protein>
<dbReference type="EMBL" id="CAICTM010000356">
    <property type="protein sequence ID" value="CAB9508710.1"/>
    <property type="molecule type" value="Genomic_DNA"/>
</dbReference>
<evidence type="ECO:0000313" key="2">
    <source>
        <dbReference type="Proteomes" id="UP001153069"/>
    </source>
</evidence>